<feature type="region of interest" description="Disordered" evidence="7">
    <location>
        <begin position="203"/>
        <end position="236"/>
    </location>
</feature>
<dbReference type="AlphaFoldDB" id="A0A543HSH2"/>
<comment type="subcellular location">
    <subcellularLocation>
        <location evidence="1">Cell membrane</location>
        <topology evidence="1">Multi-pass membrane protein</topology>
    </subcellularLocation>
</comment>
<keyword evidence="6 8" id="KW-0472">Membrane</keyword>
<name>A0A543HSH2_9MICO</name>
<accession>A0A543HSH2</accession>
<dbReference type="OrthoDB" id="162303at2"/>
<keyword evidence="4 8" id="KW-0812">Transmembrane</keyword>
<evidence type="ECO:0000256" key="8">
    <source>
        <dbReference type="SAM" id="Phobius"/>
    </source>
</evidence>
<sequence>MEFVNDVVASFVASPWLPLVVLLLVAIDGFFPPVPSESVVVGLAALAAASGSPNIWLIMIAAAVGAVLGDHAAYTLGRLIGVDRIAWMRRPRIAAAVTWAQRGLERRAATLILTARFIPVGRVAVNMTAGATRFSRRRFLLLTLIAAACWSLYSTMIGLLAGAWLGSNPMLGAVLAIVGAIILGIFLDLTIAALTRGRDERQPIAAGTGRATDTSKHTMEPEVMPVTDTGPQTLRR</sequence>
<evidence type="ECO:0000313" key="10">
    <source>
        <dbReference type="EMBL" id="TQM61282.1"/>
    </source>
</evidence>
<feature type="transmembrane region" description="Helical" evidence="8">
    <location>
        <begin position="39"/>
        <end position="68"/>
    </location>
</feature>
<dbReference type="PANTHER" id="PTHR42709:SF6">
    <property type="entry name" value="UNDECAPRENYL PHOSPHATE TRANSPORTER A"/>
    <property type="match status" value="1"/>
</dbReference>
<evidence type="ECO:0000256" key="7">
    <source>
        <dbReference type="SAM" id="MobiDB-lite"/>
    </source>
</evidence>
<dbReference type="InterPro" id="IPR051311">
    <property type="entry name" value="DedA_domain"/>
</dbReference>
<reference evidence="10 11" key="1">
    <citation type="submission" date="2019-06" db="EMBL/GenBank/DDBJ databases">
        <title>Sequencing the genomes of 1000 actinobacteria strains.</title>
        <authorList>
            <person name="Klenk H.-P."/>
        </authorList>
    </citation>
    <scope>NUCLEOTIDE SEQUENCE [LARGE SCALE GENOMIC DNA]</scope>
    <source>
        <strain evidence="10 11">DSM 18031</strain>
    </source>
</reference>
<dbReference type="EMBL" id="VFPN01000003">
    <property type="protein sequence ID" value="TQM61282.1"/>
    <property type="molecule type" value="Genomic_DNA"/>
</dbReference>
<evidence type="ECO:0000259" key="9">
    <source>
        <dbReference type="Pfam" id="PF09335"/>
    </source>
</evidence>
<comment type="similarity">
    <text evidence="2">Belongs to the DedA family.</text>
</comment>
<proteinExistence type="inferred from homology"/>
<dbReference type="InterPro" id="IPR032816">
    <property type="entry name" value="VTT_dom"/>
</dbReference>
<feature type="transmembrane region" description="Helical" evidence="8">
    <location>
        <begin position="139"/>
        <end position="165"/>
    </location>
</feature>
<evidence type="ECO:0000256" key="1">
    <source>
        <dbReference type="ARBA" id="ARBA00004651"/>
    </source>
</evidence>
<keyword evidence="5 8" id="KW-1133">Transmembrane helix</keyword>
<evidence type="ECO:0000313" key="11">
    <source>
        <dbReference type="Proteomes" id="UP000318331"/>
    </source>
</evidence>
<dbReference type="PANTHER" id="PTHR42709">
    <property type="entry name" value="ALKALINE PHOSPHATASE LIKE PROTEIN"/>
    <property type="match status" value="1"/>
</dbReference>
<evidence type="ECO:0000256" key="4">
    <source>
        <dbReference type="ARBA" id="ARBA00022692"/>
    </source>
</evidence>
<dbReference type="Proteomes" id="UP000318331">
    <property type="component" value="Unassembled WGS sequence"/>
</dbReference>
<organism evidence="10 11">
    <name type="scientific">Klugiella xanthotipulae</name>
    <dbReference type="NCBI Taxonomy" id="244735"/>
    <lineage>
        <taxon>Bacteria</taxon>
        <taxon>Bacillati</taxon>
        <taxon>Actinomycetota</taxon>
        <taxon>Actinomycetes</taxon>
        <taxon>Micrococcales</taxon>
        <taxon>Microbacteriaceae</taxon>
        <taxon>Klugiella</taxon>
    </lineage>
</organism>
<dbReference type="RefSeq" id="WP_141918418.1">
    <property type="nucleotide sequence ID" value="NZ_BAAAYS010000004.1"/>
</dbReference>
<keyword evidence="3" id="KW-1003">Cell membrane</keyword>
<feature type="transmembrane region" description="Helical" evidence="8">
    <location>
        <begin position="7"/>
        <end position="27"/>
    </location>
</feature>
<evidence type="ECO:0000256" key="3">
    <source>
        <dbReference type="ARBA" id="ARBA00022475"/>
    </source>
</evidence>
<feature type="transmembrane region" description="Helical" evidence="8">
    <location>
        <begin position="171"/>
        <end position="194"/>
    </location>
</feature>
<gene>
    <name evidence="10" type="ORF">FB466_2227</name>
</gene>
<feature type="domain" description="VTT" evidence="9">
    <location>
        <begin position="35"/>
        <end position="158"/>
    </location>
</feature>
<dbReference type="GO" id="GO:0005886">
    <property type="term" value="C:plasma membrane"/>
    <property type="evidence" value="ECO:0007669"/>
    <property type="project" value="UniProtKB-SubCell"/>
</dbReference>
<keyword evidence="11" id="KW-1185">Reference proteome</keyword>
<protein>
    <submittedName>
        <fullName evidence="10">Membrane protein DedA with SNARE-associated domain</fullName>
    </submittedName>
</protein>
<dbReference type="Pfam" id="PF09335">
    <property type="entry name" value="VTT_dom"/>
    <property type="match status" value="1"/>
</dbReference>
<evidence type="ECO:0000256" key="5">
    <source>
        <dbReference type="ARBA" id="ARBA00022989"/>
    </source>
</evidence>
<evidence type="ECO:0000256" key="6">
    <source>
        <dbReference type="ARBA" id="ARBA00023136"/>
    </source>
</evidence>
<comment type="caution">
    <text evidence="10">The sequence shown here is derived from an EMBL/GenBank/DDBJ whole genome shotgun (WGS) entry which is preliminary data.</text>
</comment>
<evidence type="ECO:0000256" key="2">
    <source>
        <dbReference type="ARBA" id="ARBA00010792"/>
    </source>
</evidence>